<keyword evidence="3" id="KW-1185">Reference proteome</keyword>
<protein>
    <submittedName>
        <fullName evidence="2">Myb/SANT-like DNA-binding domain-containing protein 4</fullName>
    </submittedName>
</protein>
<evidence type="ECO:0000313" key="3">
    <source>
        <dbReference type="Proteomes" id="UP001219518"/>
    </source>
</evidence>
<feature type="compositionally biased region" description="Polar residues" evidence="1">
    <location>
        <begin position="66"/>
        <end position="84"/>
    </location>
</feature>
<dbReference type="EMBL" id="JAHWGI010001033">
    <property type="protein sequence ID" value="KAK3921248.1"/>
    <property type="molecule type" value="Genomic_DNA"/>
</dbReference>
<dbReference type="GO" id="GO:0003677">
    <property type="term" value="F:DNA binding"/>
    <property type="evidence" value="ECO:0007669"/>
    <property type="project" value="UniProtKB-KW"/>
</dbReference>
<gene>
    <name evidence="2" type="ORF">KUF71_010463</name>
</gene>
<comment type="caution">
    <text evidence="2">The sequence shown here is derived from an EMBL/GenBank/DDBJ whole genome shotgun (WGS) entry which is preliminary data.</text>
</comment>
<proteinExistence type="predicted"/>
<reference evidence="2" key="2">
    <citation type="journal article" date="2023" name="BMC Genomics">
        <title>Pest status, molecular evolution, and epigenetic factors derived from the genome assembly of Frankliniella fusca, a thysanopteran phytovirus vector.</title>
        <authorList>
            <person name="Catto M.A."/>
            <person name="Labadie P.E."/>
            <person name="Jacobson A.L."/>
            <person name="Kennedy G.G."/>
            <person name="Srinivasan R."/>
            <person name="Hunt B.G."/>
        </authorList>
    </citation>
    <scope>NUCLEOTIDE SEQUENCE</scope>
    <source>
        <strain evidence="2">PL_HMW_Pooled</strain>
    </source>
</reference>
<accession>A0AAE1HHJ1</accession>
<reference evidence="2" key="1">
    <citation type="submission" date="2021-07" db="EMBL/GenBank/DDBJ databases">
        <authorList>
            <person name="Catto M.A."/>
            <person name="Jacobson A."/>
            <person name="Kennedy G."/>
            <person name="Labadie P."/>
            <person name="Hunt B.G."/>
            <person name="Srinivasan R."/>
        </authorList>
    </citation>
    <scope>NUCLEOTIDE SEQUENCE</scope>
    <source>
        <strain evidence="2">PL_HMW_Pooled</strain>
        <tissue evidence="2">Head</tissue>
    </source>
</reference>
<feature type="region of interest" description="Disordered" evidence="1">
    <location>
        <begin position="63"/>
        <end position="84"/>
    </location>
</feature>
<keyword evidence="2" id="KW-0238">DNA-binding</keyword>
<sequence>MGSSSASELCELKRDVMLLEVEKLLYETEKLKEERDNMRQEKEMLELEHQVLLRERERLEVELAKQNLQNNEATNNPSTSDRGP</sequence>
<organism evidence="2 3">
    <name type="scientific">Frankliniella fusca</name>
    <dbReference type="NCBI Taxonomy" id="407009"/>
    <lineage>
        <taxon>Eukaryota</taxon>
        <taxon>Metazoa</taxon>
        <taxon>Ecdysozoa</taxon>
        <taxon>Arthropoda</taxon>
        <taxon>Hexapoda</taxon>
        <taxon>Insecta</taxon>
        <taxon>Pterygota</taxon>
        <taxon>Neoptera</taxon>
        <taxon>Paraneoptera</taxon>
        <taxon>Thysanoptera</taxon>
        <taxon>Terebrantia</taxon>
        <taxon>Thripoidea</taxon>
        <taxon>Thripidae</taxon>
        <taxon>Frankliniella</taxon>
    </lineage>
</organism>
<dbReference type="AlphaFoldDB" id="A0AAE1HHJ1"/>
<dbReference type="Proteomes" id="UP001219518">
    <property type="component" value="Unassembled WGS sequence"/>
</dbReference>
<evidence type="ECO:0000313" key="2">
    <source>
        <dbReference type="EMBL" id="KAK3921248.1"/>
    </source>
</evidence>
<evidence type="ECO:0000256" key="1">
    <source>
        <dbReference type="SAM" id="MobiDB-lite"/>
    </source>
</evidence>
<name>A0AAE1HHJ1_9NEOP</name>